<dbReference type="Gene3D" id="3.30.530.20">
    <property type="match status" value="1"/>
</dbReference>
<accession>A0A0Q4AYM9</accession>
<dbReference type="Proteomes" id="UP000054172">
    <property type="component" value="Unassembled WGS sequence"/>
</dbReference>
<gene>
    <name evidence="1" type="ORF">AL399_02765</name>
</gene>
<dbReference type="InterPro" id="IPR023393">
    <property type="entry name" value="START-like_dom_sf"/>
</dbReference>
<dbReference type="PATRIC" id="fig|1702214.3.peg.907"/>
<proteinExistence type="predicted"/>
<organism evidence="1 2">
    <name type="scientific">Candidatus [Bacteroides] periocalifornicus</name>
    <dbReference type="NCBI Taxonomy" id="1702214"/>
    <lineage>
        <taxon>Bacteria</taxon>
        <taxon>Pseudomonadati</taxon>
        <taxon>Bacteroidota</taxon>
    </lineage>
</organism>
<evidence type="ECO:0000313" key="2">
    <source>
        <dbReference type="Proteomes" id="UP000054172"/>
    </source>
</evidence>
<keyword evidence="2" id="KW-1185">Reference proteome</keyword>
<reference evidence="1" key="1">
    <citation type="submission" date="2015-08" db="EMBL/GenBank/DDBJ databases">
        <title>Candidatus Bacteriodes Periocalifornicus.</title>
        <authorList>
            <person name="McLean J.S."/>
            <person name="Kelley S."/>
        </authorList>
    </citation>
    <scope>NUCLEOTIDE SEQUENCE [LARGE SCALE GENOMIC DNA]</scope>
    <source>
        <strain evidence="1">12B</strain>
    </source>
</reference>
<evidence type="ECO:0000313" key="1">
    <source>
        <dbReference type="EMBL" id="KQM09203.1"/>
    </source>
</evidence>
<sequence>MEKFVSRVTSSPLPAQFLYARLSSLQGLSQLVNIPEVENVQATDDTCIFTAKGMRVGLQVVERVPYSTLKYQAMPESPFQFTFWVQLKEVSASDTRLRLTLHAQIPLMLRLMLKGKIQKGLDEMAERLANMGR</sequence>
<dbReference type="AlphaFoldDB" id="A0A0Q4AYM9"/>
<name>A0A0Q4AYM9_9BACT</name>
<dbReference type="EMBL" id="LIIK01000009">
    <property type="protein sequence ID" value="KQM09203.1"/>
    <property type="molecule type" value="Genomic_DNA"/>
</dbReference>
<protein>
    <recommendedName>
        <fullName evidence="3">Polyketide cyclase</fullName>
    </recommendedName>
</protein>
<comment type="caution">
    <text evidence="1">The sequence shown here is derived from an EMBL/GenBank/DDBJ whole genome shotgun (WGS) entry which is preliminary data.</text>
</comment>
<evidence type="ECO:0008006" key="3">
    <source>
        <dbReference type="Google" id="ProtNLM"/>
    </source>
</evidence>
<dbReference type="SUPFAM" id="SSF55961">
    <property type="entry name" value="Bet v1-like"/>
    <property type="match status" value="1"/>
</dbReference>